<feature type="non-terminal residue" evidence="2">
    <location>
        <position position="76"/>
    </location>
</feature>
<dbReference type="PROSITE" id="PS50878">
    <property type="entry name" value="RT_POL"/>
    <property type="match status" value="1"/>
</dbReference>
<sequence length="76" mass="8888">MLNKLATGIKIDVITINNIFYADDVLLIANSLDEMNQLLEITNKYGQEYEIKFNPNKTHFMIMFSKQFNENRDNGK</sequence>
<name>A0A813UEX3_9BILA</name>
<dbReference type="Pfam" id="PF00078">
    <property type="entry name" value="RVT_1"/>
    <property type="match status" value="1"/>
</dbReference>
<dbReference type="InterPro" id="IPR000477">
    <property type="entry name" value="RT_dom"/>
</dbReference>
<evidence type="ECO:0000313" key="3">
    <source>
        <dbReference type="Proteomes" id="UP000663879"/>
    </source>
</evidence>
<dbReference type="EMBL" id="CAJNOC010000972">
    <property type="protein sequence ID" value="CAF0822789.1"/>
    <property type="molecule type" value="Genomic_DNA"/>
</dbReference>
<keyword evidence="3" id="KW-1185">Reference proteome</keyword>
<evidence type="ECO:0000313" key="2">
    <source>
        <dbReference type="EMBL" id="CAF0822789.1"/>
    </source>
</evidence>
<reference evidence="2" key="1">
    <citation type="submission" date="2021-02" db="EMBL/GenBank/DDBJ databases">
        <authorList>
            <person name="Nowell W R."/>
        </authorList>
    </citation>
    <scope>NUCLEOTIDE SEQUENCE</scope>
    <source>
        <strain evidence="2">Ploen Becks lab</strain>
    </source>
</reference>
<accession>A0A813UEX3</accession>
<dbReference type="OrthoDB" id="6631388at2759"/>
<proteinExistence type="predicted"/>
<dbReference type="SUPFAM" id="SSF56672">
    <property type="entry name" value="DNA/RNA polymerases"/>
    <property type="match status" value="1"/>
</dbReference>
<dbReference type="AlphaFoldDB" id="A0A813UEX3"/>
<evidence type="ECO:0000259" key="1">
    <source>
        <dbReference type="PROSITE" id="PS50878"/>
    </source>
</evidence>
<feature type="domain" description="Reverse transcriptase" evidence="1">
    <location>
        <begin position="1"/>
        <end position="76"/>
    </location>
</feature>
<gene>
    <name evidence="2" type="ORF">OXX778_LOCUS7558</name>
</gene>
<comment type="caution">
    <text evidence="2">The sequence shown here is derived from an EMBL/GenBank/DDBJ whole genome shotgun (WGS) entry which is preliminary data.</text>
</comment>
<protein>
    <recommendedName>
        <fullName evidence="1">Reverse transcriptase domain-containing protein</fullName>
    </recommendedName>
</protein>
<organism evidence="2 3">
    <name type="scientific">Brachionus calyciflorus</name>
    <dbReference type="NCBI Taxonomy" id="104777"/>
    <lineage>
        <taxon>Eukaryota</taxon>
        <taxon>Metazoa</taxon>
        <taxon>Spiralia</taxon>
        <taxon>Gnathifera</taxon>
        <taxon>Rotifera</taxon>
        <taxon>Eurotatoria</taxon>
        <taxon>Monogononta</taxon>
        <taxon>Pseudotrocha</taxon>
        <taxon>Ploima</taxon>
        <taxon>Brachionidae</taxon>
        <taxon>Brachionus</taxon>
    </lineage>
</organism>
<dbReference type="InterPro" id="IPR043502">
    <property type="entry name" value="DNA/RNA_pol_sf"/>
</dbReference>
<dbReference type="Proteomes" id="UP000663879">
    <property type="component" value="Unassembled WGS sequence"/>
</dbReference>